<evidence type="ECO:0000313" key="2">
    <source>
        <dbReference type="Proteomes" id="UP000041625"/>
    </source>
</evidence>
<proteinExistence type="predicted"/>
<name>A0AA86X253_9VIBR</name>
<comment type="caution">
    <text evidence="1">The sequence shown here is derived from an EMBL/GenBank/DDBJ whole genome shotgun (WGS) entry which is preliminary data.</text>
</comment>
<dbReference type="RefSeq" id="WP_157373162.1">
    <property type="nucleotide sequence ID" value="NZ_LK933979.1"/>
</dbReference>
<dbReference type="AlphaFoldDB" id="A0AA86X253"/>
<dbReference type="EMBL" id="CCKJ01000037">
    <property type="protein sequence ID" value="CDT80482.1"/>
    <property type="molecule type" value="Genomic_DNA"/>
</dbReference>
<organism evidence="1 2">
    <name type="scientific">Vibrio coralliirubri</name>
    <dbReference type="NCBI Taxonomy" id="1516159"/>
    <lineage>
        <taxon>Bacteria</taxon>
        <taxon>Pseudomonadati</taxon>
        <taxon>Pseudomonadota</taxon>
        <taxon>Gammaproteobacteria</taxon>
        <taxon>Vibrionales</taxon>
        <taxon>Vibrionaceae</taxon>
        <taxon>Vibrio</taxon>
    </lineage>
</organism>
<protein>
    <submittedName>
        <fullName evidence="1">Uncharacterized protein</fullName>
    </submittedName>
</protein>
<dbReference type="Proteomes" id="UP000041625">
    <property type="component" value="Unassembled WGS sequence"/>
</dbReference>
<keyword evidence="2" id="KW-1185">Reference proteome</keyword>
<sequence>MTSVSRAFLCVEYGGNDVVGARCVGWSTGKTDIYAVIGISLILSGGH</sequence>
<reference evidence="1 2" key="1">
    <citation type="submission" date="2014-06" db="EMBL/GenBank/DDBJ databases">
        <authorList>
            <person name="Le Roux F."/>
        </authorList>
    </citation>
    <scope>NUCLEOTIDE SEQUENCE [LARGE SCALE GENOMIC DNA]</scope>
    <source>
        <strain evidence="1 2">J2-31</strain>
    </source>
</reference>
<accession>A0AA86X253</accession>
<gene>
    <name evidence="1" type="ORF">VCR31J2_1310905</name>
</gene>
<evidence type="ECO:0000313" key="1">
    <source>
        <dbReference type="EMBL" id="CDT80482.1"/>
    </source>
</evidence>